<comment type="caution">
    <text evidence="1">The sequence shown here is derived from an EMBL/GenBank/DDBJ whole genome shotgun (WGS) entry which is preliminary data.</text>
</comment>
<evidence type="ECO:0000313" key="2">
    <source>
        <dbReference type="Proteomes" id="UP000230384"/>
    </source>
</evidence>
<protein>
    <recommendedName>
        <fullName evidence="3">Phospholipid/glycerol acyltransferase domain-containing protein</fullName>
    </recommendedName>
</protein>
<dbReference type="SUPFAM" id="SSF69593">
    <property type="entry name" value="Glycerol-3-phosphate (1)-acyltransferase"/>
    <property type="match status" value="1"/>
</dbReference>
<reference evidence="2" key="1">
    <citation type="submission" date="2017-09" db="EMBL/GenBank/DDBJ databases">
        <title>Depth-based differentiation of microbial function through sediment-hosted aquifers and enrichment of novel symbionts in the deep terrestrial subsurface.</title>
        <authorList>
            <person name="Probst A.J."/>
            <person name="Ladd B."/>
            <person name="Jarett J.K."/>
            <person name="Geller-Mcgrath D.E."/>
            <person name="Sieber C.M.K."/>
            <person name="Emerson J.B."/>
            <person name="Anantharaman K."/>
            <person name="Thomas B.C."/>
            <person name="Malmstrom R."/>
            <person name="Stieglmeier M."/>
            <person name="Klingl A."/>
            <person name="Woyke T."/>
            <person name="Ryan C.M."/>
            <person name="Banfield J.F."/>
        </authorList>
    </citation>
    <scope>NUCLEOTIDE SEQUENCE [LARGE SCALE GENOMIC DNA]</scope>
</reference>
<dbReference type="AlphaFoldDB" id="A0A2M8GGQ9"/>
<accession>A0A2M8GGQ9</accession>
<dbReference type="EMBL" id="PFQN01000035">
    <property type="protein sequence ID" value="PJC76607.1"/>
    <property type="molecule type" value="Genomic_DNA"/>
</dbReference>
<name>A0A2M8GGQ9_9BACT</name>
<evidence type="ECO:0008006" key="3">
    <source>
        <dbReference type="Google" id="ProtNLM"/>
    </source>
</evidence>
<evidence type="ECO:0000313" key="1">
    <source>
        <dbReference type="EMBL" id="PJC76607.1"/>
    </source>
</evidence>
<organism evidence="1 2">
    <name type="scientific">Candidatus Shapirobacteria bacterium CG_4_8_14_3_um_filter_39_11</name>
    <dbReference type="NCBI Taxonomy" id="1974875"/>
    <lineage>
        <taxon>Bacteria</taxon>
        <taxon>Candidatus Shapironibacteriota</taxon>
    </lineage>
</organism>
<sequence>MMTEMKTVDDTRIARQKTDTPEDWRITKLIFDLLKTPWSKEMAKSIQERMVSFFDFAFVNIGTPEKVRLFFERTLEESAQISKAHIASGEEYLAGIKDKKGVIVVINHFGLYKATMVPNENGKYPVALDRISPFPVRLMAMKCLSDKLNVGLFETALELPTGLLEIQEVCNGITIPNEGTGRTQMLIEKVETTLDKNPGAIVVMYPEGGTSGKSNMGSPYDLLDDFQSGAFFVTAALDLPILPACIYLNADEGLELHILEPLSVNGLDEKKIKEVAQETKSRMQHKLDELSKPKI</sequence>
<dbReference type="Proteomes" id="UP000230384">
    <property type="component" value="Unassembled WGS sequence"/>
</dbReference>
<gene>
    <name evidence="1" type="ORF">CO010_02370</name>
</gene>
<proteinExistence type="predicted"/>